<dbReference type="InterPro" id="IPR023562">
    <property type="entry name" value="ClpP/TepA"/>
</dbReference>
<keyword evidence="2" id="KW-0963">Cytoplasm</keyword>
<evidence type="ECO:0000256" key="3">
    <source>
        <dbReference type="ARBA" id="ARBA00022670"/>
    </source>
</evidence>
<dbReference type="Pfam" id="PF00574">
    <property type="entry name" value="CLP_protease"/>
    <property type="match status" value="1"/>
</dbReference>
<dbReference type="GO" id="GO:0004176">
    <property type="term" value="F:ATP-dependent peptidase activity"/>
    <property type="evidence" value="ECO:0007669"/>
    <property type="project" value="InterPro"/>
</dbReference>
<keyword evidence="3 8" id="KW-0645">Protease</keyword>
<dbReference type="EMBL" id="FUGD01000075">
    <property type="protein sequence ID" value="SJM37172.1"/>
    <property type="molecule type" value="Genomic_DNA"/>
</dbReference>
<evidence type="ECO:0000256" key="7">
    <source>
        <dbReference type="SAM" id="MobiDB-lite"/>
    </source>
</evidence>
<reference evidence="9" key="1">
    <citation type="submission" date="2017-02" db="EMBL/GenBank/DDBJ databases">
        <authorList>
            <person name="Mornico D."/>
        </authorList>
    </citation>
    <scope>NUCLEOTIDE SEQUENCE [LARGE SCALE GENOMIC DNA]</scope>
</reference>
<evidence type="ECO:0000256" key="2">
    <source>
        <dbReference type="ARBA" id="ARBA00022490"/>
    </source>
</evidence>
<dbReference type="GO" id="GO:0004252">
    <property type="term" value="F:serine-type endopeptidase activity"/>
    <property type="evidence" value="ECO:0007669"/>
    <property type="project" value="InterPro"/>
</dbReference>
<dbReference type="OrthoDB" id="9806592at2"/>
<feature type="compositionally biased region" description="Basic and acidic residues" evidence="7">
    <location>
        <begin position="9"/>
        <end position="22"/>
    </location>
</feature>
<dbReference type="SUPFAM" id="SSF52096">
    <property type="entry name" value="ClpP/crotonase"/>
    <property type="match status" value="1"/>
</dbReference>
<evidence type="ECO:0000256" key="4">
    <source>
        <dbReference type="ARBA" id="ARBA00022801"/>
    </source>
</evidence>
<dbReference type="NCBIfam" id="NF045542">
    <property type="entry name" value="Clp_rel_HeadMat"/>
    <property type="match status" value="1"/>
</dbReference>
<dbReference type="InterPro" id="IPR001907">
    <property type="entry name" value="ClpP"/>
</dbReference>
<dbReference type="Proteomes" id="UP000188169">
    <property type="component" value="Unassembled WGS sequence"/>
</dbReference>
<dbReference type="GO" id="GO:0051117">
    <property type="term" value="F:ATPase binding"/>
    <property type="evidence" value="ECO:0007669"/>
    <property type="project" value="TreeGrafter"/>
</dbReference>
<dbReference type="GO" id="GO:0006515">
    <property type="term" value="P:protein quality control for misfolded or incompletely synthesized proteins"/>
    <property type="evidence" value="ECO:0007669"/>
    <property type="project" value="TreeGrafter"/>
</dbReference>
<dbReference type="PANTHER" id="PTHR10381:SF70">
    <property type="entry name" value="ATP-DEPENDENT CLP PROTEASE PROTEOLYTIC SUBUNIT"/>
    <property type="match status" value="1"/>
</dbReference>
<dbReference type="RefSeq" id="WP_095532731.1">
    <property type="nucleotide sequence ID" value="NZ_FUGD01000075.1"/>
</dbReference>
<dbReference type="InterPro" id="IPR029045">
    <property type="entry name" value="ClpP/crotonase-like_dom_sf"/>
</dbReference>
<proteinExistence type="inferred from homology"/>
<dbReference type="AlphaFoldDB" id="A0A1R4EFC0"/>
<evidence type="ECO:0000313" key="9">
    <source>
        <dbReference type="Proteomes" id="UP000188169"/>
    </source>
</evidence>
<dbReference type="PRINTS" id="PR00127">
    <property type="entry name" value="CLPPROTEASEP"/>
</dbReference>
<dbReference type="CDD" id="cd07016">
    <property type="entry name" value="S14_ClpP_1"/>
    <property type="match status" value="1"/>
</dbReference>
<dbReference type="Gene3D" id="3.90.226.10">
    <property type="entry name" value="2-enoyl-CoA Hydratase, Chain A, domain 1"/>
    <property type="match status" value="1"/>
</dbReference>
<sequence length="289" mass="31647">MNRRSKLPKAPEAKERPQLHSDVTPKAREMWDGAIKAADVSEDDNVINILDAIGYDWWTDSGTTAKRINAALKYIGRDNDVIVNINSPGGDVFEGLAIYNLLREHKGKVTVRILGIAASAASFIAMAADELQIARAGFLMIHNSWTIAAGDRNDLRDVADFLEQIDGTIADVYHVRSGIDAGELATQMDTETWISGKTAVETGMADGFLDSDIITKDEDTKNTSNAVRKIDKLMAMQGIPRSERRELIAEIKQGTQDAAQPGMHDATEIPQDLINDLRAVAAKFEQLNA</sequence>
<comment type="similarity">
    <text evidence="1 6">Belongs to the peptidase S14 family.</text>
</comment>
<evidence type="ECO:0000313" key="8">
    <source>
        <dbReference type="EMBL" id="SJM37172.1"/>
    </source>
</evidence>
<dbReference type="PANTHER" id="PTHR10381">
    <property type="entry name" value="ATP-DEPENDENT CLP PROTEASE PROTEOLYTIC SUBUNIT"/>
    <property type="match status" value="1"/>
</dbReference>
<accession>A0A1R4EFC0</accession>
<keyword evidence="4 8" id="KW-0378">Hydrolase</keyword>
<protein>
    <recommendedName>
        <fullName evidence="6">ATP-dependent Clp protease proteolytic subunit</fullName>
    </recommendedName>
</protein>
<keyword evidence="5" id="KW-0720">Serine protease</keyword>
<keyword evidence="9" id="KW-1185">Reference proteome</keyword>
<feature type="region of interest" description="Disordered" evidence="7">
    <location>
        <begin position="1"/>
        <end position="22"/>
    </location>
</feature>
<gene>
    <name evidence="8" type="primary">clpP_2</name>
    <name evidence="8" type="ORF">A1019T_01143</name>
</gene>
<dbReference type="STRING" id="1945520.A1019T_01143"/>
<name>A0A1R4EFC0_9GAMM</name>
<organism evidence="8 9">
    <name type="scientific">Psychrobacter pasteurii</name>
    <dbReference type="NCBI Taxonomy" id="1945520"/>
    <lineage>
        <taxon>Bacteria</taxon>
        <taxon>Pseudomonadati</taxon>
        <taxon>Pseudomonadota</taxon>
        <taxon>Gammaproteobacteria</taxon>
        <taxon>Moraxellales</taxon>
        <taxon>Moraxellaceae</taxon>
        <taxon>Psychrobacter</taxon>
    </lineage>
</organism>
<evidence type="ECO:0000256" key="5">
    <source>
        <dbReference type="ARBA" id="ARBA00022825"/>
    </source>
</evidence>
<evidence type="ECO:0000256" key="6">
    <source>
        <dbReference type="RuleBase" id="RU003567"/>
    </source>
</evidence>
<evidence type="ECO:0000256" key="1">
    <source>
        <dbReference type="ARBA" id="ARBA00007039"/>
    </source>
</evidence>
<dbReference type="GO" id="GO:0009368">
    <property type="term" value="C:endopeptidase Clp complex"/>
    <property type="evidence" value="ECO:0007669"/>
    <property type="project" value="TreeGrafter"/>
</dbReference>